<evidence type="ECO:0000313" key="2">
    <source>
        <dbReference type="Proteomes" id="UP000053617"/>
    </source>
</evidence>
<evidence type="ECO:0000313" key="1">
    <source>
        <dbReference type="EMBL" id="KIX00275.1"/>
    </source>
</evidence>
<proteinExistence type="predicted"/>
<dbReference type="RefSeq" id="XP_013267411.1">
    <property type="nucleotide sequence ID" value="XM_013411957.1"/>
</dbReference>
<accession>A0A0D2IU59</accession>
<keyword evidence="2" id="KW-1185">Reference proteome</keyword>
<gene>
    <name evidence="1" type="ORF">Z518_10414</name>
</gene>
<protein>
    <recommendedName>
        <fullName evidence="3">Major facilitator superfamily (MFS) profile domain-containing protein</fullName>
    </recommendedName>
</protein>
<dbReference type="EMBL" id="KN847483">
    <property type="protein sequence ID" value="KIX00275.1"/>
    <property type="molecule type" value="Genomic_DNA"/>
</dbReference>
<dbReference type="InterPro" id="IPR036259">
    <property type="entry name" value="MFS_trans_sf"/>
</dbReference>
<evidence type="ECO:0008006" key="3">
    <source>
        <dbReference type="Google" id="ProtNLM"/>
    </source>
</evidence>
<dbReference type="HOGENOM" id="CLU_2943037_0_0_1"/>
<sequence>MTAINAACNLVMIMVCIHLADRIGRRIAALFAMAALGVGETISESRKLGIFFSDRSPFSR</sequence>
<dbReference type="GeneID" id="25298485"/>
<dbReference type="Gene3D" id="1.20.1250.20">
    <property type="entry name" value="MFS general substrate transporter like domains"/>
    <property type="match status" value="1"/>
</dbReference>
<dbReference type="VEuPathDB" id="FungiDB:Z518_10414"/>
<organism evidence="1 2">
    <name type="scientific">Rhinocladiella mackenziei CBS 650.93</name>
    <dbReference type="NCBI Taxonomy" id="1442369"/>
    <lineage>
        <taxon>Eukaryota</taxon>
        <taxon>Fungi</taxon>
        <taxon>Dikarya</taxon>
        <taxon>Ascomycota</taxon>
        <taxon>Pezizomycotina</taxon>
        <taxon>Eurotiomycetes</taxon>
        <taxon>Chaetothyriomycetidae</taxon>
        <taxon>Chaetothyriales</taxon>
        <taxon>Herpotrichiellaceae</taxon>
        <taxon>Rhinocladiella</taxon>
    </lineage>
</organism>
<dbReference type="Proteomes" id="UP000053617">
    <property type="component" value="Unassembled WGS sequence"/>
</dbReference>
<name>A0A0D2IU59_9EURO</name>
<reference evidence="1 2" key="1">
    <citation type="submission" date="2015-01" db="EMBL/GenBank/DDBJ databases">
        <title>The Genome Sequence of Rhinocladiella mackenzie CBS 650.93.</title>
        <authorList>
            <consortium name="The Broad Institute Genomics Platform"/>
            <person name="Cuomo C."/>
            <person name="de Hoog S."/>
            <person name="Gorbushina A."/>
            <person name="Stielow B."/>
            <person name="Teixiera M."/>
            <person name="Abouelleil A."/>
            <person name="Chapman S.B."/>
            <person name="Priest M."/>
            <person name="Young S.K."/>
            <person name="Wortman J."/>
            <person name="Nusbaum C."/>
            <person name="Birren B."/>
        </authorList>
    </citation>
    <scope>NUCLEOTIDE SEQUENCE [LARGE SCALE GENOMIC DNA]</scope>
    <source>
        <strain evidence="1 2">CBS 650.93</strain>
    </source>
</reference>
<dbReference type="AlphaFoldDB" id="A0A0D2IU59"/>